<dbReference type="RefSeq" id="XP_017891574.1">
    <property type="nucleotide sequence ID" value="XM_018036085.2"/>
</dbReference>
<feature type="region of interest" description="Disordered" evidence="1">
    <location>
        <begin position="735"/>
        <end position="759"/>
    </location>
</feature>
<feature type="compositionally biased region" description="Basic and acidic residues" evidence="1">
    <location>
        <begin position="223"/>
        <end position="267"/>
    </location>
</feature>
<evidence type="ECO:0000313" key="3">
    <source>
        <dbReference type="RefSeq" id="XP_017891574.1"/>
    </source>
</evidence>
<feature type="compositionally biased region" description="Polar residues" evidence="1">
    <location>
        <begin position="61"/>
        <end position="70"/>
    </location>
</feature>
<evidence type="ECO:0000256" key="1">
    <source>
        <dbReference type="SAM" id="MobiDB-lite"/>
    </source>
</evidence>
<protein>
    <submittedName>
        <fullName evidence="3">Muscle M-line assembly protein unc-89-like</fullName>
    </submittedName>
</protein>
<accession>A0AAJ7JEK2</accession>
<feature type="compositionally biased region" description="Basic residues" evidence="1">
    <location>
        <begin position="1"/>
        <end position="10"/>
    </location>
</feature>
<feature type="compositionally biased region" description="Basic residues" evidence="1">
    <location>
        <begin position="212"/>
        <end position="222"/>
    </location>
</feature>
<dbReference type="AlphaFoldDB" id="A0AAJ7JEK2"/>
<keyword evidence="2" id="KW-1185">Reference proteome</keyword>
<dbReference type="GeneID" id="108631881"/>
<sequence length="788" mass="89150">MSSNLRKRGSSKTDFQGEVQSTEVTTVSKVKRAANQTSNTKDRVKTNTRTLTRARRAITNKSDPSSLKNVTQRKKRTSRKKSVEQADVSIQVDQKKCVTHNNTKVPKKESVKKRKVIKGTRAGATSRQISLKESFLNQSKIVLRPRTKSGTDTPTKKVSDNKRKVPIYGRVSPEKSQIERNSEIYEFKFDKNDSKERVRKKVAKKKTIVKRKAANRRKKNISVKRDLEAPKADTKKPVIRDECESVEKPDPVDSAKEEHKETELKKDLNDIKSAADLELNKGSEKSDDAVPRKIVGVGKPTVLSVEILSNESVATLDNSEPSNPDDFKPFRPTNIFSNRLTVPQRNTFNCSLFEKSLSPIKRPTDNLQINNNSPWRVSPVSTLSQVMNVYQSTPQNNINDVPKAFPRILKNDPRQFGNVLKARNNLQKSNDSVICNTPKKKSSLISRKFGTEITNIDHSLKSKSSIEISERTSAKSNEDVENLITSNVNILKPVDKKSNILSPKKESPLKKSNAMVVKANVYVADEQKENLDPLPGPSGLKSTRISNEQHVLRQSNLNNFLNLTETPQSATIRTPHGIFDDPESISIPGKSLNKPDTSNIELKTAFGFDENSNPECITINNTPVSSNLKSLNEKSVARLSVNEIKNVLLKIDEIRNEHNVENVVVKKKVMKSPVQRKVEAINFSDTFDVLSEAGDTTAPSATEVPLFTDCEPVHFKEPPRYSYKRKQIRRFDFSDNESENEGEEEIVHPRKRKKTNKLKNQQDKRLIEWIKDINRTFHEIDEHELVVE</sequence>
<feature type="compositionally biased region" description="Polar residues" evidence="1">
    <location>
        <begin position="12"/>
        <end position="39"/>
    </location>
</feature>
<proteinExistence type="predicted"/>
<dbReference type="KEGG" id="ccal:108631881"/>
<reference evidence="3" key="1">
    <citation type="submission" date="2025-08" db="UniProtKB">
        <authorList>
            <consortium name="RefSeq"/>
        </authorList>
    </citation>
    <scope>IDENTIFICATION</scope>
    <source>
        <tissue evidence="3">Whole body</tissue>
    </source>
</reference>
<feature type="compositionally biased region" description="Acidic residues" evidence="1">
    <location>
        <begin position="735"/>
        <end position="744"/>
    </location>
</feature>
<evidence type="ECO:0000313" key="2">
    <source>
        <dbReference type="Proteomes" id="UP000694925"/>
    </source>
</evidence>
<dbReference type="Proteomes" id="UP000694925">
    <property type="component" value="Unplaced"/>
</dbReference>
<feature type="region of interest" description="Disordered" evidence="1">
    <location>
        <begin position="1"/>
        <end position="85"/>
    </location>
</feature>
<feature type="compositionally biased region" description="Basic residues" evidence="1">
    <location>
        <begin position="71"/>
        <end position="80"/>
    </location>
</feature>
<name>A0AAJ7JEK2_9HYME</name>
<organism evidence="2 3">
    <name type="scientific">Ceratina calcarata</name>
    <dbReference type="NCBI Taxonomy" id="156304"/>
    <lineage>
        <taxon>Eukaryota</taxon>
        <taxon>Metazoa</taxon>
        <taxon>Ecdysozoa</taxon>
        <taxon>Arthropoda</taxon>
        <taxon>Hexapoda</taxon>
        <taxon>Insecta</taxon>
        <taxon>Pterygota</taxon>
        <taxon>Neoptera</taxon>
        <taxon>Endopterygota</taxon>
        <taxon>Hymenoptera</taxon>
        <taxon>Apocrita</taxon>
        <taxon>Aculeata</taxon>
        <taxon>Apoidea</taxon>
        <taxon>Anthophila</taxon>
        <taxon>Apidae</taxon>
        <taxon>Ceratina</taxon>
        <taxon>Zadontomerus</taxon>
    </lineage>
</organism>
<feature type="region of interest" description="Disordered" evidence="1">
    <location>
        <begin position="212"/>
        <end position="267"/>
    </location>
</feature>
<gene>
    <name evidence="3" type="primary">LOC108631881</name>
</gene>